<sequence>MRKRVLWSDRIDHLVDNLIGRGPEALEYPLVQLFAVKLLARLGRCEPIYLKRLAEIVVSDALKRGVSHRGVIAAVGEEETTNEEFGEVLVRVPKHYENYDNFVLTFAYHLKFDYKDGIRSQALEELVEDIVTNPERLRALTMAALVCADKLGVGDREIMKEVLRDKLQIAATLWAWLLKSNKQFKKVHFGILAHTLASVAKIHRQVEEGVSIDIWAHVAALLNVEVANGALEEVDNYTQLYRVKEWWECVNNDIAETGKILIRVAHPEMTLLLDDLPLNCRLNCTAKKAAPCWQRLHTYEKVLEIRNFRNGFTEKVRAGDVRARN</sequence>
<dbReference type="RefSeq" id="XP_002783837.1">
    <property type="nucleotide sequence ID" value="XM_002783791.1"/>
</dbReference>
<accession>C5KIL8</accession>
<evidence type="ECO:0000313" key="2">
    <source>
        <dbReference type="Proteomes" id="UP000007800"/>
    </source>
</evidence>
<keyword evidence="2" id="KW-1185">Reference proteome</keyword>
<dbReference type="AlphaFoldDB" id="C5KIL8"/>
<dbReference type="Proteomes" id="UP000007800">
    <property type="component" value="Unassembled WGS sequence"/>
</dbReference>
<proteinExistence type="predicted"/>
<dbReference type="EMBL" id="GG673310">
    <property type="protein sequence ID" value="EER15633.1"/>
    <property type="molecule type" value="Genomic_DNA"/>
</dbReference>
<protein>
    <submittedName>
        <fullName evidence="1">Uncharacterized protein</fullName>
    </submittedName>
</protein>
<organism evidence="2">
    <name type="scientific">Perkinsus marinus (strain ATCC 50983 / TXsc)</name>
    <dbReference type="NCBI Taxonomy" id="423536"/>
    <lineage>
        <taxon>Eukaryota</taxon>
        <taxon>Sar</taxon>
        <taxon>Alveolata</taxon>
        <taxon>Perkinsozoa</taxon>
        <taxon>Perkinsea</taxon>
        <taxon>Perkinsida</taxon>
        <taxon>Perkinsidae</taxon>
        <taxon>Perkinsus</taxon>
    </lineage>
</organism>
<name>C5KIL8_PERM5</name>
<reference evidence="1 2" key="1">
    <citation type="submission" date="2008-07" db="EMBL/GenBank/DDBJ databases">
        <authorList>
            <person name="El-Sayed N."/>
            <person name="Caler E."/>
            <person name="Inman J."/>
            <person name="Amedeo P."/>
            <person name="Hass B."/>
            <person name="Wortman J."/>
        </authorList>
    </citation>
    <scope>NUCLEOTIDE SEQUENCE [LARGE SCALE GENOMIC DNA]</scope>
    <source>
        <strain evidence="2">ATCC 50983 / TXsc</strain>
    </source>
</reference>
<dbReference type="InParanoid" id="C5KIL8"/>
<evidence type="ECO:0000313" key="1">
    <source>
        <dbReference type="EMBL" id="EER15633.1"/>
    </source>
</evidence>
<gene>
    <name evidence="1" type="ORF">Pmar_PMAR025646</name>
</gene>
<dbReference type="GeneID" id="9046462"/>